<gene>
    <name evidence="1" type="ORF">V2I87_18540</name>
</gene>
<accession>A0ABU7NAZ6</accession>
<sequence length="96" mass="10741">MSDESIGTDMKKVVLALSSIMLAACMPYSSMTSPDPDMRLDGDEPEGYPRTVVVHYKGSCYRATESWSKETEAIRGHTLWIKRETREDVACPQAPQ</sequence>
<protein>
    <recommendedName>
        <fullName evidence="3">Lipoprotein</fullName>
    </recommendedName>
</protein>
<evidence type="ECO:0000313" key="1">
    <source>
        <dbReference type="EMBL" id="MEE4042097.1"/>
    </source>
</evidence>
<evidence type="ECO:0000313" key="2">
    <source>
        <dbReference type="Proteomes" id="UP001343600"/>
    </source>
</evidence>
<dbReference type="RefSeq" id="WP_235811644.1">
    <property type="nucleotide sequence ID" value="NZ_CP074412.1"/>
</dbReference>
<proteinExistence type="predicted"/>
<name>A0ABU7NAZ6_PSEVI</name>
<reference evidence="1 2" key="1">
    <citation type="submission" date="2024-01" db="EMBL/GenBank/DDBJ databases">
        <title>Characterization of Pseudomonas viridiflava in Georgia, USA.</title>
        <authorList>
            <person name="Zhao M."/>
            <person name="Dutta B."/>
        </authorList>
    </citation>
    <scope>NUCLEOTIDE SEQUENCE [LARGE SCALE GENOMIC DNA]</scope>
    <source>
        <strain evidence="1 2">21GA0539</strain>
    </source>
</reference>
<dbReference type="Proteomes" id="UP001343600">
    <property type="component" value="Unassembled WGS sequence"/>
</dbReference>
<organism evidence="1 2">
    <name type="scientific">Pseudomonas viridiflava</name>
    <name type="common">Phytomonas viridiflava</name>
    <dbReference type="NCBI Taxonomy" id="33069"/>
    <lineage>
        <taxon>Bacteria</taxon>
        <taxon>Pseudomonadati</taxon>
        <taxon>Pseudomonadota</taxon>
        <taxon>Gammaproteobacteria</taxon>
        <taxon>Pseudomonadales</taxon>
        <taxon>Pseudomonadaceae</taxon>
        <taxon>Pseudomonas</taxon>
    </lineage>
</organism>
<comment type="caution">
    <text evidence="1">The sequence shown here is derived from an EMBL/GenBank/DDBJ whole genome shotgun (WGS) entry which is preliminary data.</text>
</comment>
<keyword evidence="2" id="KW-1185">Reference proteome</keyword>
<dbReference type="EMBL" id="JAZEIP010000036">
    <property type="protein sequence ID" value="MEE4042097.1"/>
    <property type="molecule type" value="Genomic_DNA"/>
</dbReference>
<evidence type="ECO:0008006" key="3">
    <source>
        <dbReference type="Google" id="ProtNLM"/>
    </source>
</evidence>